<dbReference type="Proteomes" id="UP000515121">
    <property type="component" value="Unplaced"/>
</dbReference>
<feature type="region of interest" description="Disordered" evidence="1">
    <location>
        <begin position="319"/>
        <end position="341"/>
    </location>
</feature>
<feature type="compositionally biased region" description="Polar residues" evidence="1">
    <location>
        <begin position="286"/>
        <end position="297"/>
    </location>
</feature>
<dbReference type="RefSeq" id="XP_022773551.1">
    <property type="nucleotide sequence ID" value="XM_022917816.1"/>
</dbReference>
<proteinExistence type="predicted"/>
<keyword evidence="2" id="KW-1185">Reference proteome</keyword>
<evidence type="ECO:0000313" key="2">
    <source>
        <dbReference type="Proteomes" id="UP000515121"/>
    </source>
</evidence>
<evidence type="ECO:0000313" key="3">
    <source>
        <dbReference type="RefSeq" id="XP_022773551.1"/>
    </source>
</evidence>
<feature type="compositionally biased region" description="Basic and acidic residues" evidence="1">
    <location>
        <begin position="415"/>
        <end position="425"/>
    </location>
</feature>
<evidence type="ECO:0000256" key="1">
    <source>
        <dbReference type="SAM" id="MobiDB-lite"/>
    </source>
</evidence>
<dbReference type="PANTHER" id="PTHR47067">
    <property type="entry name" value="TPX2 (TARGETING PROTEIN FOR XKLP2) PROTEIN FAMILY-RELATED"/>
    <property type="match status" value="1"/>
</dbReference>
<dbReference type="PANTHER" id="PTHR47067:SF4">
    <property type="entry name" value="PROTEIN WVD2-LIKE 7 ISOFORM X1"/>
    <property type="match status" value="1"/>
</dbReference>
<feature type="compositionally biased region" description="Polar residues" evidence="1">
    <location>
        <begin position="359"/>
        <end position="381"/>
    </location>
</feature>
<feature type="region of interest" description="Disordered" evidence="1">
    <location>
        <begin position="359"/>
        <end position="394"/>
    </location>
</feature>
<dbReference type="GeneID" id="111315799"/>
<dbReference type="AlphaFoldDB" id="A0A6P6B9P4"/>
<accession>A0A6P6B9P4</accession>
<organism evidence="2 3">
    <name type="scientific">Durio zibethinus</name>
    <name type="common">Durian</name>
    <dbReference type="NCBI Taxonomy" id="66656"/>
    <lineage>
        <taxon>Eukaryota</taxon>
        <taxon>Viridiplantae</taxon>
        <taxon>Streptophyta</taxon>
        <taxon>Embryophyta</taxon>
        <taxon>Tracheophyta</taxon>
        <taxon>Spermatophyta</taxon>
        <taxon>Magnoliopsida</taxon>
        <taxon>eudicotyledons</taxon>
        <taxon>Gunneridae</taxon>
        <taxon>Pentapetalae</taxon>
        <taxon>rosids</taxon>
        <taxon>malvids</taxon>
        <taxon>Malvales</taxon>
        <taxon>Malvaceae</taxon>
        <taxon>Helicteroideae</taxon>
        <taxon>Durio</taxon>
    </lineage>
</organism>
<sequence>MAAEIETRHSFCSNNNNNNTCSSYHHLLEELSTILDHGSISFGRYAGDSIAWEKWSVFTHNRCQEELEKFKAPGLVAQKKAYFEEYYKYVRAMKELPAHQQETCRSDPSQETQENTTLIGNGIDAAVAEKEDKLSNVSQIQILDNAKAIHLNPNNLKPSCKEAESCSSGNNHATIKEGPNVSTNIVEAENYFGEASVPCSPLLDGNSESVQQNSIAFGKMSQTINEPRKHGTLLEDKGTVAFVINKAKVSSITTKDAVMKSKPKPCFQQQATVKVNKSVPSRKKSTSNAVGNINRQITEPHSSFPRLCVLSARGRVVSSSSSSSIRKAEAKPSSNSQHSRTKLETKLLIQIPNVQVTRLASSTSTSSIRKAESKPSSNSQHSRNKLETRLPVLSRSAKSISENIALTDGLRNMAHDGRKSSEWSKCHMRSGVEESTSQRSKVKFRNLYAQEKSNNSIGVERFRSYNKELKQEEGKDKIHVGLRRDAKHTSTLLSRTNRVSVQKLAHKIVPLESVKLKCDVAEQRQKRPIWRW</sequence>
<reference evidence="3" key="1">
    <citation type="submission" date="2025-08" db="UniProtKB">
        <authorList>
            <consortium name="RefSeq"/>
        </authorList>
    </citation>
    <scope>IDENTIFICATION</scope>
    <source>
        <tissue evidence="3">Fruit stalk</tissue>
    </source>
</reference>
<feature type="region of interest" description="Disordered" evidence="1">
    <location>
        <begin position="275"/>
        <end position="297"/>
    </location>
</feature>
<name>A0A6P6B9P4_DURZI</name>
<dbReference type="KEGG" id="dzi:111315799"/>
<protein>
    <submittedName>
        <fullName evidence="3">Protein WVD2-like 7 isoform X1</fullName>
    </submittedName>
</protein>
<gene>
    <name evidence="3" type="primary">LOC111315799</name>
</gene>
<dbReference type="InterPro" id="IPR044216">
    <property type="entry name" value="WDL7"/>
</dbReference>
<feature type="region of interest" description="Disordered" evidence="1">
    <location>
        <begin position="415"/>
        <end position="434"/>
    </location>
</feature>